<dbReference type="eggNOG" id="arCOG00894">
    <property type="taxonomic scope" value="Archaea"/>
</dbReference>
<keyword evidence="3" id="KW-0808">Transferase</keyword>
<keyword evidence="1" id="KW-0472">Membrane</keyword>
<evidence type="ECO:0000313" key="4">
    <source>
        <dbReference type="Proteomes" id="UP000002595"/>
    </source>
</evidence>
<dbReference type="PANTHER" id="PTHR48090:SF6">
    <property type="entry name" value="SLR5056 PROTEIN"/>
    <property type="match status" value="1"/>
</dbReference>
<evidence type="ECO:0000256" key="1">
    <source>
        <dbReference type="SAM" id="Phobius"/>
    </source>
</evidence>
<dbReference type="KEGG" id="pis:Pisl_1494"/>
<dbReference type="InterPro" id="IPR001173">
    <property type="entry name" value="Glyco_trans_2-like"/>
</dbReference>
<keyword evidence="1" id="KW-1133">Transmembrane helix</keyword>
<dbReference type="InterPro" id="IPR029044">
    <property type="entry name" value="Nucleotide-diphossugar_trans"/>
</dbReference>
<gene>
    <name evidence="3" type="ordered locus">Pisl_1494</name>
</gene>
<dbReference type="InterPro" id="IPR050256">
    <property type="entry name" value="Glycosyltransferase_2"/>
</dbReference>
<proteinExistence type="predicted"/>
<dbReference type="AlphaFoldDB" id="A1RUL8"/>
<keyword evidence="4" id="KW-1185">Reference proteome</keyword>
<dbReference type="Gene3D" id="3.90.550.10">
    <property type="entry name" value="Spore Coat Polysaccharide Biosynthesis Protein SpsA, Chain A"/>
    <property type="match status" value="1"/>
</dbReference>
<organism evidence="3 4">
    <name type="scientific">Pyrobaculum islandicum (strain DSM 4184 / JCM 9189 / GEO3)</name>
    <dbReference type="NCBI Taxonomy" id="384616"/>
    <lineage>
        <taxon>Archaea</taxon>
        <taxon>Thermoproteota</taxon>
        <taxon>Thermoprotei</taxon>
        <taxon>Thermoproteales</taxon>
        <taxon>Thermoproteaceae</taxon>
        <taxon>Pyrobaculum</taxon>
    </lineage>
</organism>
<dbReference type="CAZy" id="GT2">
    <property type="family name" value="Glycosyltransferase Family 2"/>
</dbReference>
<feature type="transmembrane region" description="Helical" evidence="1">
    <location>
        <begin position="229"/>
        <end position="257"/>
    </location>
</feature>
<dbReference type="HOGENOM" id="CLU_893164_0_0_2"/>
<evidence type="ECO:0000313" key="3">
    <source>
        <dbReference type="EMBL" id="ABL88650.1"/>
    </source>
</evidence>
<accession>A1RUL8</accession>
<dbReference type="Pfam" id="PF00535">
    <property type="entry name" value="Glycos_transf_2"/>
    <property type="match status" value="1"/>
</dbReference>
<dbReference type="EMBL" id="CP000504">
    <property type="protein sequence ID" value="ABL88650.1"/>
    <property type="molecule type" value="Genomic_DNA"/>
</dbReference>
<protein>
    <submittedName>
        <fullName evidence="3">Glycosyl transferase, family 2</fullName>
    </submittedName>
</protein>
<feature type="transmembrane region" description="Helical" evidence="1">
    <location>
        <begin position="285"/>
        <end position="307"/>
    </location>
</feature>
<reference evidence="3" key="1">
    <citation type="submission" date="2006-12" db="EMBL/GenBank/DDBJ databases">
        <title>Complete sequence of Pyrobaculum islandicum DSM 4184.</title>
        <authorList>
            <person name="Copeland A."/>
            <person name="Lucas S."/>
            <person name="Lapidus A."/>
            <person name="Barry K."/>
            <person name="Detter J.C."/>
            <person name="Glavina del Rio T."/>
            <person name="Dalin E."/>
            <person name="Tice H."/>
            <person name="Pitluck S."/>
            <person name="Meincke L."/>
            <person name="Brettin T."/>
            <person name="Bruce D."/>
            <person name="Han C."/>
            <person name="Tapia R."/>
            <person name="Gilna P."/>
            <person name="Schmutz J."/>
            <person name="Larimer F."/>
            <person name="Land M."/>
            <person name="Hauser L."/>
            <person name="Kyrpides N."/>
            <person name="Mikhailova N."/>
            <person name="Cozen A.E."/>
            <person name="Fitz-Gibbon S.T."/>
            <person name="House C.H."/>
            <person name="Saltikov C."/>
            <person name="Lowe T."/>
            <person name="Richardson P."/>
        </authorList>
    </citation>
    <scope>NUCLEOTIDE SEQUENCE [LARGE SCALE GENOMIC DNA]</scope>
    <source>
        <strain evidence="3">DSM 4184</strain>
    </source>
</reference>
<dbReference type="Proteomes" id="UP000002595">
    <property type="component" value="Chromosome"/>
</dbReference>
<dbReference type="PANTHER" id="PTHR48090">
    <property type="entry name" value="UNDECAPRENYL-PHOSPHATE 4-DEOXY-4-FORMAMIDO-L-ARABINOSE TRANSFERASE-RELATED"/>
    <property type="match status" value="1"/>
</dbReference>
<dbReference type="GO" id="GO:0016740">
    <property type="term" value="F:transferase activity"/>
    <property type="evidence" value="ECO:0007669"/>
    <property type="project" value="UniProtKB-KW"/>
</dbReference>
<feature type="domain" description="Glycosyltransferase 2-like" evidence="2">
    <location>
        <begin position="7"/>
        <end position="148"/>
    </location>
</feature>
<keyword evidence="1" id="KW-0812">Transmembrane</keyword>
<sequence>MAAPLVSIVVPTLNECGNVGRVLEEVKRWLPEAEVVLVDGGSTDCTVEEASEAARRLGLRLKVVAQRTPGGKPGALIDGFREASGRWIAVLDADMEFSPQDLAKMLERAGGVDIVLGYRRDARPLHRRAISWGARLLAKLLFPRWRRLKDPTTEMYVVRREAIAGCLGDIKPRIKPVLEILTKCRIASYEQVEVTQRYRTVGESKFKPKWILQYLHQVLDETGWFTPRYIAVSLVVALAAKLASPALGIFALGISILGRWALLRRYLGLPQIAASEAAATIVKDAIALMPTAWLAGAAVELILVHLLRRG</sequence>
<evidence type="ECO:0000259" key="2">
    <source>
        <dbReference type="Pfam" id="PF00535"/>
    </source>
</evidence>
<dbReference type="SUPFAM" id="SSF53448">
    <property type="entry name" value="Nucleotide-diphospho-sugar transferases"/>
    <property type="match status" value="1"/>
</dbReference>
<name>A1RUL8_PYRIL</name>
<dbReference type="STRING" id="384616.Pisl_1494"/>